<dbReference type="KEGG" id="mphi:EG856_02160"/>
<dbReference type="EMBL" id="CP034841">
    <property type="protein sequence ID" value="QBF34711.1"/>
    <property type="molecule type" value="Genomic_DNA"/>
</dbReference>
<dbReference type="OrthoDB" id="400420at2"/>
<feature type="compositionally biased region" description="Polar residues" evidence="2">
    <location>
        <begin position="57"/>
        <end position="70"/>
    </location>
</feature>
<sequence>MKESMQKKKKKKLILALSTSAAVLSLTSIVVFRTYYKLNKTNKKPNNTIQDNEKNNDTGNKQTQNNLPTNTDKKPSQNEQTPIQSNEYINQLRLLKFKNDISQKIIENETKKPTNNKTEQEQFLNLIKSFDDQLSQLLKFNEYYQLDSQVQNQIQNLNNIEISRQNITNIKNDINQLILNSKEFILQNNIQTNNVDFKQSKDDLFNTINNSNQLTNEQKNELSENLKNDLLDDDLVLTQMKFLELENKNRNFEQNLANSSIAGSIKNDIQLILNINKNNDNYSYKIEVEKLLSSIEQLKTKLKNIDNELNSQNTNNLKKFDLYTLKSEYRDVFDTNLNKLHILDFSNTIAKINEFSNKIDEINAKTYEKTDKSLEQILLEHTQNLFILEEHRGAKKYDFDQYQSSGSFNLKNAKLFFDYQDNKIFDFEIINLELNGQNLETLQASIEVKIKGFDTPKAIFKKQKTFQRGAKNDLDSITINNLDDLYDINYELINSYTEQEWQNLSQEQKNKILTPKKAKIGKYFSQTFTNLKIQNTKVSADIDIYFGKQKLKTLSSMSANNISWRNLTTYPTQEDYWDKINLDKTLNIIRGDKNQALQELFKNTTIKDLNNYTTHSDILASDAQAKLGEIYNLPKFGNYEIYIEFSEPNGDNSVYGDTKISRSASGGSRLIYLWYKKNGVKAPKVQNRSRTINSFAYLNYEDIKPKQKHFSAEDFIPIRNSVVEESFKQQIDRINESNFHISFSEGKVNTRQNVVEYRNLNVKSFIEQEAFNKFNYFIKIKDGRDAKGINHDNETFLSTKYKNHLYDKDIVVNTDMQASLLENYFYYFYDFEQVSKRSISFKVGWINRFDNNKRYTNGQKYTLINIVNDYEQALYPDIMLNNINLNDLTINFNSLSLNTANYFVNHPDELNQLITLNANEQNNIVYNNFELPAQNFKISEVIPYGNDSAYIKFSVEGYDPIGDKTKIIQSHAYLKINGFKADSSVNETENIDDMLLDNSNLSVIFKSSKEVKRRRVIEPYWRDLMWQYDKSKDYAFWVLDKKYLQKTFFANDALKRKLIFDIHANALINDPDKNKRVRQQSLQFELDFENLITNKVISFEQTSPTFDNNSSFKYNVIFQYLEDQGIKIIITTQDNNFKVIIDEPETQRFTNNQIFDQQKALIILPAAVKTTIEYTNEVQNENFNINSNKFDYNDVFYNRYDQPILFSNDTEFLKNKDIYYPNQNVPYKLHDGYKMNVDTLRWLKQKDWDLAKNTWLRALYYTALDRKEAGSTSIIGKVNQDPNDHKYYVLTNRHVDGETKFKKWDQLVGDNFLTDKDQRRLAFSAKNIYSDVNRAARPFLPHINNINGVRYNPVGTTIWSGIEQISENEGITPKEEDLNIFIVDLNNDYQNSIQSGAFNRVWKYENLKKLPNAKFNIGSKQSIISVPYTREVASVGWPNGKIAGHINRRPKIENGEIIQLHTQENYSQVFAGRIGSGTGMYVDDDTYIATWKEGFNGRASQGPRYVNRNYNYFGVNFDGQHPFDIKNTHSFAAQIIRANLTNPNQYDLPWFFEAIKDQNE</sequence>
<gene>
    <name evidence="3" type="ORF">EG856_02160</name>
</gene>
<evidence type="ECO:0000256" key="1">
    <source>
        <dbReference type="SAM" id="Coils"/>
    </source>
</evidence>
<keyword evidence="1" id="KW-0175">Coiled coil</keyword>
<proteinExistence type="predicted"/>
<keyword evidence="4" id="KW-1185">Reference proteome</keyword>
<feature type="coiled-coil region" evidence="1">
    <location>
        <begin position="288"/>
        <end position="315"/>
    </location>
</feature>
<dbReference type="NCBIfam" id="NF045847">
    <property type="entry name" value="MGA1079_SerProt"/>
    <property type="match status" value="1"/>
</dbReference>
<evidence type="ECO:0000313" key="4">
    <source>
        <dbReference type="Proteomes" id="UP000289326"/>
    </source>
</evidence>
<dbReference type="Proteomes" id="UP000289326">
    <property type="component" value="Chromosome"/>
</dbReference>
<evidence type="ECO:0000256" key="2">
    <source>
        <dbReference type="SAM" id="MobiDB-lite"/>
    </source>
</evidence>
<organism evidence="3 4">
    <name type="scientific">Mycoplasmopsis phocirhinis</name>
    <dbReference type="NCBI Taxonomy" id="142650"/>
    <lineage>
        <taxon>Bacteria</taxon>
        <taxon>Bacillati</taxon>
        <taxon>Mycoplasmatota</taxon>
        <taxon>Mycoplasmoidales</taxon>
        <taxon>Metamycoplasmataceae</taxon>
        <taxon>Mycoplasmopsis</taxon>
    </lineage>
</organism>
<evidence type="ECO:0000313" key="3">
    <source>
        <dbReference type="EMBL" id="QBF34711.1"/>
    </source>
</evidence>
<feature type="region of interest" description="Disordered" evidence="2">
    <location>
        <begin position="41"/>
        <end position="82"/>
    </location>
</feature>
<reference evidence="3 4" key="1">
    <citation type="submission" date="2019-01" db="EMBL/GenBank/DDBJ databases">
        <title>Complete sequence and annotation of the Mycoplasma phocirhinis strain 852T genome.</title>
        <authorList>
            <person name="Frasca S.Jr."/>
            <person name="Kutish G.F."/>
            <person name="Castellanos Gell J."/>
            <person name="Michaels D.L."/>
            <person name="Brown D.R."/>
        </authorList>
    </citation>
    <scope>NUCLEOTIDE SEQUENCE [LARGE SCALE GENOMIC DNA]</scope>
    <source>
        <strain evidence="3 4">852</strain>
    </source>
</reference>
<dbReference type="RefSeq" id="WP_130429488.1">
    <property type="nucleotide sequence ID" value="NZ_CP034841.1"/>
</dbReference>
<accession>A0A4P6MS88</accession>
<name>A0A4P6MS88_9BACT</name>
<protein>
    <submittedName>
        <fullName evidence="3">Uncharacterized protein</fullName>
    </submittedName>
</protein>